<dbReference type="PANTHER" id="PTHR12469:SF2">
    <property type="entry name" value="SUCCINATE DEHYDROGENASE ASSEMBLY FACTOR 2, MITOCHONDRIAL"/>
    <property type="match status" value="1"/>
</dbReference>
<dbReference type="InterPro" id="IPR005631">
    <property type="entry name" value="SDH"/>
</dbReference>
<keyword evidence="3" id="KW-0143">Chaperone</keyword>
<dbReference type="SUPFAM" id="SSF109910">
    <property type="entry name" value="YgfY-like"/>
    <property type="match status" value="1"/>
</dbReference>
<dbReference type="EMBL" id="FOJU01000001">
    <property type="protein sequence ID" value="SFA79976.1"/>
    <property type="molecule type" value="Genomic_DNA"/>
</dbReference>
<comment type="similarity">
    <text evidence="1">Belongs to the SdhE FAD assembly factor family.</text>
</comment>
<evidence type="ECO:0000256" key="2">
    <source>
        <dbReference type="ARBA" id="ARBA00019418"/>
    </source>
</evidence>
<proteinExistence type="inferred from homology"/>
<dbReference type="PANTHER" id="PTHR12469">
    <property type="entry name" value="PROTEIN EMI5 HOMOLOG, MITOCHONDRIAL"/>
    <property type="match status" value="1"/>
</dbReference>
<dbReference type="RefSeq" id="WP_092061109.1">
    <property type="nucleotide sequence ID" value="NZ_FOJU01000001.1"/>
</dbReference>
<accession>A0A1I0VWC5</accession>
<dbReference type="OrthoDB" id="9807264at2"/>
<dbReference type="GO" id="GO:0006099">
    <property type="term" value="P:tricarboxylic acid cycle"/>
    <property type="evidence" value="ECO:0007669"/>
    <property type="project" value="TreeGrafter"/>
</dbReference>
<dbReference type="Gene3D" id="1.10.150.250">
    <property type="entry name" value="Flavinator of succinate dehydrogenase"/>
    <property type="match status" value="1"/>
</dbReference>
<evidence type="ECO:0000313" key="4">
    <source>
        <dbReference type="EMBL" id="SFA79976.1"/>
    </source>
</evidence>
<evidence type="ECO:0000256" key="1">
    <source>
        <dbReference type="ARBA" id="ARBA00008571"/>
    </source>
</evidence>
<dbReference type="STRING" id="871651.SAMN05421688_0993"/>
<evidence type="ECO:0000313" key="5">
    <source>
        <dbReference type="Proteomes" id="UP000198796"/>
    </source>
</evidence>
<reference evidence="4 5" key="1">
    <citation type="submission" date="2016-10" db="EMBL/GenBank/DDBJ databases">
        <authorList>
            <person name="de Groot N.N."/>
        </authorList>
    </citation>
    <scope>NUCLEOTIDE SEQUENCE [LARGE SCALE GENOMIC DNA]</scope>
    <source>
        <strain evidence="4 5">DSM 29316</strain>
    </source>
</reference>
<keyword evidence="5" id="KW-1185">Reference proteome</keyword>
<sequence length="86" mass="9924">MTTESREIRLKRLRMRSMRRGIKEMDIILSTWATARLAELDDPSLDLYEALLTENDHDLYRWVAGQDTAPKRYTALIDDIAASTPA</sequence>
<dbReference type="Pfam" id="PF03937">
    <property type="entry name" value="Sdh5"/>
    <property type="match status" value="1"/>
</dbReference>
<protein>
    <recommendedName>
        <fullName evidence="2">FAD assembly factor SdhE</fullName>
    </recommendedName>
</protein>
<gene>
    <name evidence="4" type="ORF">SAMN05421688_0993</name>
</gene>
<evidence type="ECO:0000256" key="3">
    <source>
        <dbReference type="ARBA" id="ARBA00023186"/>
    </source>
</evidence>
<dbReference type="AlphaFoldDB" id="A0A1I0VWC5"/>
<name>A0A1I0VWC5_9RHOB</name>
<dbReference type="Proteomes" id="UP000198796">
    <property type="component" value="Unassembled WGS sequence"/>
</dbReference>
<organism evidence="4 5">
    <name type="scientific">Poseidonocella pacifica</name>
    <dbReference type="NCBI Taxonomy" id="871651"/>
    <lineage>
        <taxon>Bacteria</taxon>
        <taxon>Pseudomonadati</taxon>
        <taxon>Pseudomonadota</taxon>
        <taxon>Alphaproteobacteria</taxon>
        <taxon>Rhodobacterales</taxon>
        <taxon>Roseobacteraceae</taxon>
        <taxon>Poseidonocella</taxon>
    </lineage>
</organism>
<dbReference type="InterPro" id="IPR036714">
    <property type="entry name" value="SDH_sf"/>
</dbReference>